<dbReference type="EMBL" id="CAKXZS010000028">
    <property type="protein sequence ID" value="CAH2404045.1"/>
    <property type="molecule type" value="Genomic_DNA"/>
</dbReference>
<evidence type="ECO:0000313" key="2">
    <source>
        <dbReference type="Proteomes" id="UP001152604"/>
    </source>
</evidence>
<comment type="caution">
    <text evidence="1">The sequence shown here is derived from an EMBL/GenBank/DDBJ whole genome shotgun (WGS) entry which is preliminary data.</text>
</comment>
<reference evidence="1" key="1">
    <citation type="submission" date="2022-03" db="EMBL/GenBank/DDBJ databases">
        <authorList>
            <person name="Brunel B."/>
        </authorList>
    </citation>
    <scope>NUCLEOTIDE SEQUENCE</scope>
    <source>
        <strain evidence="1">STM4922sample</strain>
    </source>
</reference>
<dbReference type="Proteomes" id="UP001152604">
    <property type="component" value="Unassembled WGS sequence"/>
</dbReference>
<accession>A0ABN8K178</accession>
<organism evidence="1 2">
    <name type="scientific">Mesorhizobium ventifaucium</name>
    <dbReference type="NCBI Taxonomy" id="666020"/>
    <lineage>
        <taxon>Bacteria</taxon>
        <taxon>Pseudomonadati</taxon>
        <taxon>Pseudomonadota</taxon>
        <taxon>Alphaproteobacteria</taxon>
        <taxon>Hyphomicrobiales</taxon>
        <taxon>Phyllobacteriaceae</taxon>
        <taxon>Mesorhizobium</taxon>
    </lineage>
</organism>
<evidence type="ECO:0000313" key="1">
    <source>
        <dbReference type="EMBL" id="CAH2404045.1"/>
    </source>
</evidence>
<proteinExistence type="predicted"/>
<keyword evidence="2" id="KW-1185">Reference proteome</keyword>
<gene>
    <name evidence="1" type="ORF">MES4922_340021</name>
</gene>
<protein>
    <submittedName>
        <fullName evidence="1">Uncharacterized protein</fullName>
    </submittedName>
</protein>
<name>A0ABN8K178_9HYPH</name>
<sequence length="67" mass="7302">MRMFFGFPGYSNLIKGTLVGSPSASTEAGKKHDWTAKISSNVTKKFFITPPVLLASAVQTIQNARTR</sequence>